<sequence>MFRPINYKEKPLIRGESLTTIKSVVNYTISSPSIRWVEFEPCAATVIVLRLRF</sequence>
<dbReference type="GeneID" id="77933568"/>
<name>A0AAE9BPV4_9CAUD</name>
<proteinExistence type="predicted"/>
<keyword evidence="2" id="KW-1185">Reference proteome</keyword>
<evidence type="ECO:0000313" key="1">
    <source>
        <dbReference type="EMBL" id="UAW01108.1"/>
    </source>
</evidence>
<dbReference type="Proteomes" id="UP000828026">
    <property type="component" value="Segment"/>
</dbReference>
<protein>
    <submittedName>
        <fullName evidence="1">Uncharacterized protein</fullName>
    </submittedName>
</protein>
<accession>A0AAE9BPV4</accession>
<evidence type="ECO:0000313" key="2">
    <source>
        <dbReference type="Proteomes" id="UP000828026"/>
    </source>
</evidence>
<dbReference type="KEGG" id="vg:77933568"/>
<dbReference type="EMBL" id="MZ447858">
    <property type="protein sequence ID" value="UAW01108.1"/>
    <property type="molecule type" value="Genomic_DNA"/>
</dbReference>
<reference evidence="1 2" key="1">
    <citation type="submission" date="2021-06" db="EMBL/GenBank/DDBJ databases">
        <authorList>
            <person name="Chen R."/>
            <person name="Qin H."/>
            <person name="He S."/>
            <person name="Han P."/>
            <person name="Xu F."/>
            <person name="Sun H."/>
            <person name="Fan H."/>
            <person name="Tong Y."/>
        </authorList>
    </citation>
    <scope>NUCLEOTIDE SEQUENCE [LARGE SCALE GENOMIC DNA]</scope>
</reference>
<organism evidence="1 2">
    <name type="scientific">Vibrio phage BUCT194</name>
    <dbReference type="NCBI Taxonomy" id="2859072"/>
    <lineage>
        <taxon>Viruses</taxon>
        <taxon>Duplodnaviria</taxon>
        <taxon>Heunggongvirae</taxon>
        <taxon>Uroviricota</taxon>
        <taxon>Caudoviricetes</taxon>
        <taxon>Schitoviridae</taxon>
        <taxon>Varunavirus</taxon>
        <taxon>Varunavirus BUCT194</taxon>
    </lineage>
</organism>
<dbReference type="RefSeq" id="YP_010657543.1">
    <property type="nucleotide sequence ID" value="NC_070848.1"/>
</dbReference>